<feature type="transmembrane region" description="Helical" evidence="2">
    <location>
        <begin position="472"/>
        <end position="492"/>
    </location>
</feature>
<organism evidence="3 4">
    <name type="scientific">Actinoplanes auranticolor</name>
    <dbReference type="NCBI Taxonomy" id="47988"/>
    <lineage>
        <taxon>Bacteria</taxon>
        <taxon>Bacillati</taxon>
        <taxon>Actinomycetota</taxon>
        <taxon>Actinomycetes</taxon>
        <taxon>Micromonosporales</taxon>
        <taxon>Micromonosporaceae</taxon>
        <taxon>Actinoplanes</taxon>
    </lineage>
</organism>
<feature type="transmembrane region" description="Helical" evidence="2">
    <location>
        <begin position="436"/>
        <end position="457"/>
    </location>
</feature>
<accession>A0A919VXL7</accession>
<keyword evidence="4" id="KW-1185">Reference proteome</keyword>
<gene>
    <name evidence="3" type="ORF">Aau02nite_92250</name>
</gene>
<evidence type="ECO:0000256" key="1">
    <source>
        <dbReference type="SAM" id="MobiDB-lite"/>
    </source>
</evidence>
<protein>
    <recommendedName>
        <fullName evidence="5">NACHT domain-containing protein</fullName>
    </recommendedName>
</protein>
<proteinExistence type="predicted"/>
<feature type="transmembrane region" description="Helical" evidence="2">
    <location>
        <begin position="592"/>
        <end position="613"/>
    </location>
</feature>
<evidence type="ECO:0008006" key="5">
    <source>
        <dbReference type="Google" id="ProtNLM"/>
    </source>
</evidence>
<keyword evidence="2" id="KW-0812">Transmembrane</keyword>
<dbReference type="SUPFAM" id="SSF52540">
    <property type="entry name" value="P-loop containing nucleoside triphosphate hydrolases"/>
    <property type="match status" value="1"/>
</dbReference>
<name>A0A919VXL7_9ACTN</name>
<dbReference type="InterPro" id="IPR027417">
    <property type="entry name" value="P-loop_NTPase"/>
</dbReference>
<dbReference type="Gene3D" id="3.40.50.300">
    <property type="entry name" value="P-loop containing nucleotide triphosphate hydrolases"/>
    <property type="match status" value="1"/>
</dbReference>
<feature type="transmembrane region" description="Helical" evidence="2">
    <location>
        <begin position="711"/>
        <end position="731"/>
    </location>
</feature>
<dbReference type="Proteomes" id="UP000681340">
    <property type="component" value="Unassembled WGS sequence"/>
</dbReference>
<feature type="transmembrane region" description="Helical" evidence="2">
    <location>
        <begin position="504"/>
        <end position="525"/>
    </location>
</feature>
<comment type="caution">
    <text evidence="3">The sequence shown here is derived from an EMBL/GenBank/DDBJ whole genome shotgun (WGS) entry which is preliminary data.</text>
</comment>
<reference evidence="3" key="1">
    <citation type="submission" date="2021-03" db="EMBL/GenBank/DDBJ databases">
        <title>Whole genome shotgun sequence of Actinoplanes auranticolor NBRC 12245.</title>
        <authorList>
            <person name="Komaki H."/>
            <person name="Tamura T."/>
        </authorList>
    </citation>
    <scope>NUCLEOTIDE SEQUENCE</scope>
    <source>
        <strain evidence="3">NBRC 12245</strain>
    </source>
</reference>
<dbReference type="AlphaFoldDB" id="A0A919VXL7"/>
<feature type="region of interest" description="Disordered" evidence="1">
    <location>
        <begin position="826"/>
        <end position="854"/>
    </location>
</feature>
<dbReference type="EMBL" id="BOQL01000117">
    <property type="protein sequence ID" value="GIM80831.1"/>
    <property type="molecule type" value="Genomic_DNA"/>
</dbReference>
<dbReference type="RefSeq" id="WP_212994994.1">
    <property type="nucleotide sequence ID" value="NZ_BAABEA010000006.1"/>
</dbReference>
<feature type="transmembrane region" description="Helical" evidence="2">
    <location>
        <begin position="670"/>
        <end position="690"/>
    </location>
</feature>
<keyword evidence="2" id="KW-1133">Transmembrane helix</keyword>
<feature type="transmembrane region" description="Helical" evidence="2">
    <location>
        <begin position="37"/>
        <end position="56"/>
    </location>
</feature>
<evidence type="ECO:0000313" key="3">
    <source>
        <dbReference type="EMBL" id="GIM80831.1"/>
    </source>
</evidence>
<keyword evidence="2" id="KW-0472">Membrane</keyword>
<evidence type="ECO:0000256" key="2">
    <source>
        <dbReference type="SAM" id="Phobius"/>
    </source>
</evidence>
<evidence type="ECO:0000313" key="4">
    <source>
        <dbReference type="Proteomes" id="UP000681340"/>
    </source>
</evidence>
<sequence>MSRTRVALGAAAVLAVAVTLTFGYLAAARDRALAGSIIQAVAATITLAGVCGTALWRFTRGRTRPSATDIGEHLDRFADAVTRQWENAVMERGLRYPTPVPMGWKWSSLCISASADDAAGLPSVVRTAPLPGTDRVTPADLAGGDVEDLFRVYAGLDSGRILLTGRAGAGKSSAGILLLLRALQHRNQQKDRARVPVPVMLTFYGWDPRRQDFASWLTDRLVGDYPTLAAAGRTAVAAMVRDGRIVVFLDGLDEIPEDLRPVVVRALDHQVTHRIVLMTRVGEMVRTAHNAHLSGAAAVELLPVPANHAVDYLLRVSVSPTRPGCRAVADLLTRAPEGPLARAVAQPLMLALLRDRLAADDDVHELLELNRAGNAEGIEECLLDRVIALAYRSPGRISPTAARELLNFLAANLASRGVREFAWWDMPKWLPQGPRTLATTILVTVVWGIGNGATMMADRLVLGPSFGTARDVLITALMSGPNTAMFAALAVAQPGYGAAARRRAAFSRTVIQYGCVCGAFFHIGVQMALPLRYAPFDLAGTVVFTLLLAKRPSLRWSDRRLSLAFDNPATLSAPVGACAVFLGNFIRFLPDGVLSAFGGAVGQALTLGLLLYFLQPPRGVTQARLVGPRRQSLLGRATLVVGLSAATAFGLITLLMLVEARTGDTFSRSLLTLAAALLFLLVILPTIGLFPQRDLSGGVPASPLRLMRQELRSRVAAGCALGLALSLPIVPSAMLFESPPGVTVDAWAVNLLFAAETVLLIAAVGGPMFAVASSHTWQTFLLGLQMRAAGLGPWQLPRYLDDAHRRGVLRALGPVYQFRHARLQDRLSRPATPPHSPRPTSEPHRAVPTPLNAT</sequence>
<feature type="transmembrane region" description="Helical" evidence="2">
    <location>
        <begin position="751"/>
        <end position="772"/>
    </location>
</feature>
<feature type="transmembrane region" description="Helical" evidence="2">
    <location>
        <begin position="633"/>
        <end position="658"/>
    </location>
</feature>